<feature type="transmembrane region" description="Helical" evidence="1">
    <location>
        <begin position="335"/>
        <end position="356"/>
    </location>
</feature>
<keyword evidence="1" id="KW-0472">Membrane</keyword>
<reference evidence="2" key="1">
    <citation type="journal article" date="2014" name="Int. J. Syst. Evol. Microbiol.">
        <title>Complete genome sequence of Corynebacterium casei LMG S-19264T (=DSM 44701T), isolated from a smear-ripened cheese.</title>
        <authorList>
            <consortium name="US DOE Joint Genome Institute (JGI-PGF)"/>
            <person name="Walter F."/>
            <person name="Albersmeier A."/>
            <person name="Kalinowski J."/>
            <person name="Ruckert C."/>
        </authorList>
    </citation>
    <scope>NUCLEOTIDE SEQUENCE</scope>
    <source>
        <strain evidence="2">CGMCC 1.12187</strain>
    </source>
</reference>
<feature type="transmembrane region" description="Helical" evidence="1">
    <location>
        <begin position="433"/>
        <end position="454"/>
    </location>
</feature>
<feature type="transmembrane region" description="Helical" evidence="1">
    <location>
        <begin position="368"/>
        <end position="389"/>
    </location>
</feature>
<evidence type="ECO:0000313" key="3">
    <source>
        <dbReference type="Proteomes" id="UP000638848"/>
    </source>
</evidence>
<reference evidence="2" key="2">
    <citation type="submission" date="2020-09" db="EMBL/GenBank/DDBJ databases">
        <authorList>
            <person name="Sun Q."/>
            <person name="Zhou Y."/>
        </authorList>
    </citation>
    <scope>NUCLEOTIDE SEQUENCE</scope>
    <source>
        <strain evidence="2">CGMCC 1.12187</strain>
    </source>
</reference>
<keyword evidence="1" id="KW-1133">Transmembrane helix</keyword>
<sequence>MSLGQVPPPEPERLSVDVDVLRALFLSPADWIHRRVEAVEMSPDGVTRRKVSLDVDLAAAAPWPTDASGRLLLPVTIQTKQPLRHFDATCDGDPVPVLTTEDNGALAELLLRGLVPEQLPLEEAQQLAERSIPDLVHAPQLLVEDALDGFWAVCERLRAVVQDLIDRDRLTPEDAAHWEGDFALFTTVADQLARGFLLTFVLPADADGRRVLLKYAMDEEYSAGPLPRVRDRLRHCWMPWVGRVGLHDLASCRSFHLEVTVPAEVRLHEFSALSFEGGRPSGPMGSHRAVDLVLAEDRAVQRWPGAVRGHLALRPTSRFDDAFCEMVLLPARQGITAFASVAVSVITAVLVLVGLVSVFPGNVLAGGWQVPSAATSIVMSVVAVLLSWINRQPEHDIAVRVLRPLRYALNLEAVVMLLLAGAASVPLTPVASAAYWFLLVLAHLVSLVLVARTWHVRRSVDGGRFSARERRRG</sequence>
<proteinExistence type="predicted"/>
<dbReference type="AlphaFoldDB" id="A0A917LW52"/>
<accession>A0A917LW52</accession>
<gene>
    <name evidence="2" type="ORF">GCM10011374_27150</name>
</gene>
<keyword evidence="1" id="KW-0812">Transmembrane</keyword>
<feature type="transmembrane region" description="Helical" evidence="1">
    <location>
        <begin position="409"/>
        <end position="427"/>
    </location>
</feature>
<keyword evidence="3" id="KW-1185">Reference proteome</keyword>
<organism evidence="2 3">
    <name type="scientific">Kocuria dechangensis</name>
    <dbReference type="NCBI Taxonomy" id="1176249"/>
    <lineage>
        <taxon>Bacteria</taxon>
        <taxon>Bacillati</taxon>
        <taxon>Actinomycetota</taxon>
        <taxon>Actinomycetes</taxon>
        <taxon>Micrococcales</taxon>
        <taxon>Micrococcaceae</taxon>
        <taxon>Kocuria</taxon>
    </lineage>
</organism>
<dbReference type="Proteomes" id="UP000638848">
    <property type="component" value="Unassembled WGS sequence"/>
</dbReference>
<dbReference type="EMBL" id="BMEQ01000015">
    <property type="protein sequence ID" value="GGG62515.1"/>
    <property type="molecule type" value="Genomic_DNA"/>
</dbReference>
<comment type="caution">
    <text evidence="2">The sequence shown here is derived from an EMBL/GenBank/DDBJ whole genome shotgun (WGS) entry which is preliminary data.</text>
</comment>
<evidence type="ECO:0000313" key="2">
    <source>
        <dbReference type="EMBL" id="GGG62515.1"/>
    </source>
</evidence>
<protein>
    <submittedName>
        <fullName evidence="2">Uncharacterized protein</fullName>
    </submittedName>
</protein>
<dbReference type="RefSeq" id="WP_188538076.1">
    <property type="nucleotide sequence ID" value="NZ_BMEQ01000015.1"/>
</dbReference>
<name>A0A917LW52_9MICC</name>
<evidence type="ECO:0000256" key="1">
    <source>
        <dbReference type="SAM" id="Phobius"/>
    </source>
</evidence>